<keyword evidence="2" id="KW-1185">Reference proteome</keyword>
<keyword evidence="1" id="KW-0812">Transmembrane</keyword>
<dbReference type="AlphaFoldDB" id="A0A0N4ZUU6"/>
<sequence length="128" mass="14850">MGSVLYDIFNKSINNEKYLPGTININSRNTNSSMENVQKNEQYNEIKATNMERDDMIYLFATLAAFLGACCLLLTFTNHYLAKKILRLRRERNVMARNELEDGQVFTTNNSKSLYNNKYKESTLETVD</sequence>
<keyword evidence="1" id="KW-1133">Transmembrane helix</keyword>
<keyword evidence="1" id="KW-0472">Membrane</keyword>
<organism evidence="2 3">
    <name type="scientific">Parastrongyloides trichosuri</name>
    <name type="common">Possum-specific nematode worm</name>
    <dbReference type="NCBI Taxonomy" id="131310"/>
    <lineage>
        <taxon>Eukaryota</taxon>
        <taxon>Metazoa</taxon>
        <taxon>Ecdysozoa</taxon>
        <taxon>Nematoda</taxon>
        <taxon>Chromadorea</taxon>
        <taxon>Rhabditida</taxon>
        <taxon>Tylenchina</taxon>
        <taxon>Panagrolaimomorpha</taxon>
        <taxon>Strongyloidoidea</taxon>
        <taxon>Strongyloididae</taxon>
        <taxon>Parastrongyloides</taxon>
    </lineage>
</organism>
<evidence type="ECO:0000313" key="3">
    <source>
        <dbReference type="WBParaSite" id="PTRK_0001235900.1"/>
    </source>
</evidence>
<reference evidence="3" key="1">
    <citation type="submission" date="2017-02" db="UniProtKB">
        <authorList>
            <consortium name="WormBaseParasite"/>
        </authorList>
    </citation>
    <scope>IDENTIFICATION</scope>
</reference>
<evidence type="ECO:0000256" key="1">
    <source>
        <dbReference type="SAM" id="Phobius"/>
    </source>
</evidence>
<evidence type="ECO:0000313" key="2">
    <source>
        <dbReference type="Proteomes" id="UP000038045"/>
    </source>
</evidence>
<accession>A0A0N4ZUU6</accession>
<name>A0A0N4ZUU6_PARTI</name>
<dbReference type="WBParaSite" id="PTRK_0001235900.1">
    <property type="protein sequence ID" value="PTRK_0001235900.1"/>
    <property type="gene ID" value="PTRK_0001235900"/>
</dbReference>
<feature type="transmembrane region" description="Helical" evidence="1">
    <location>
        <begin position="57"/>
        <end position="82"/>
    </location>
</feature>
<proteinExistence type="predicted"/>
<dbReference type="Proteomes" id="UP000038045">
    <property type="component" value="Unplaced"/>
</dbReference>
<protein>
    <submittedName>
        <fullName evidence="3">Plasmodium vivax Vir protein</fullName>
    </submittedName>
</protein>